<evidence type="ECO:0000259" key="2">
    <source>
        <dbReference type="PROSITE" id="PS50825"/>
    </source>
</evidence>
<keyword evidence="4" id="KW-1185">Reference proteome</keyword>
<gene>
    <name evidence="3" type="ORF">C8E01_106104</name>
</gene>
<keyword evidence="1" id="KW-0677">Repeat</keyword>
<evidence type="ECO:0000256" key="1">
    <source>
        <dbReference type="ARBA" id="ARBA00022737"/>
    </source>
</evidence>
<dbReference type="NCBIfam" id="TIGR04183">
    <property type="entry name" value="Por_Secre_tail"/>
    <property type="match status" value="1"/>
</dbReference>
<dbReference type="InterPro" id="IPR013783">
    <property type="entry name" value="Ig-like_fold"/>
</dbReference>
<dbReference type="PANTHER" id="PTHR24273:SF32">
    <property type="entry name" value="HYALIN"/>
    <property type="match status" value="1"/>
</dbReference>
<dbReference type="AlphaFoldDB" id="A0A2U1AWJ1"/>
<dbReference type="InterPro" id="IPR026444">
    <property type="entry name" value="Secre_tail"/>
</dbReference>
<dbReference type="SUPFAM" id="SSF49299">
    <property type="entry name" value="PKD domain"/>
    <property type="match status" value="1"/>
</dbReference>
<comment type="caution">
    <text evidence="3">The sequence shown here is derived from an EMBL/GenBank/DDBJ whole genome shotgun (WGS) entry which is preliminary data.</text>
</comment>
<dbReference type="Proteomes" id="UP000245466">
    <property type="component" value="Unassembled WGS sequence"/>
</dbReference>
<dbReference type="EMBL" id="QEKI01000006">
    <property type="protein sequence ID" value="PVY40763.1"/>
    <property type="molecule type" value="Genomic_DNA"/>
</dbReference>
<protein>
    <submittedName>
        <fullName evidence="3">Putative secreted protein (Por secretion system target)</fullName>
    </submittedName>
</protein>
<dbReference type="Pfam" id="PF18962">
    <property type="entry name" value="Por_Secre_tail"/>
    <property type="match status" value="1"/>
</dbReference>
<sequence>MTNNGCSSVVSNEITVTVEDKVAPTVVTQPLTVQLDASGAATITAAQINNGSSDNCEIASLSLDVTSFDCSNVGPNTVTLTVTDVNGNSSTGTAVVTVEDKVAPTVVTQPLTVQLDASGAATITAAQINNGSSDNCEIASLSLDVTSFDCSNVGPNTVTLTVTDVNGNSSTGTAVVTVEDKIKPTIIVPNAISISNDDKLCGALMIITAPIASDNCSVRTPVGIRSDGKYLTDVFPVGTTTITWTVSDANGNSAAAVEQTVTVTNSSPVIGSITASTDKPINIEFGTVTLTVNFADNNVTKAAVNWGDGVIEMVDVNGTSVDLTHKYSKANIYAPVITITDACGEVSSSIEYQYVVIYDPNGGFVTGGGWINSPLEPTVEYMQVGGKANFGFNAKYKTGKNELDQVDGNTTFHLNAGNLNFKSSSHTKMSLVIAKHKATYTGEGTINGSGAYEFRVIAVDGDLKGNIEPDQFRIKIWRKGYPSDVVYDNQLGIAENVDPSGDNTILGGGSIVIHENKSIAGSGNTKKLETADQLEGLSSARFDNYPNAFSDRTTIRFSFDKEEQFALEVYDVRGSLIKKVATGNADAGQVYEYELDARHLAEGVYFARLITGTNAQTVKMILKK</sequence>
<dbReference type="Pfam" id="PF02494">
    <property type="entry name" value="HYR"/>
    <property type="match status" value="1"/>
</dbReference>
<evidence type="ECO:0000313" key="4">
    <source>
        <dbReference type="Proteomes" id="UP000245466"/>
    </source>
</evidence>
<reference evidence="3 4" key="1">
    <citation type="submission" date="2018-04" db="EMBL/GenBank/DDBJ databases">
        <title>Genomic Encyclopedia of Type Strains, Phase IV (KMG-IV): sequencing the most valuable type-strain genomes for metagenomic binning, comparative biology and taxonomic classification.</title>
        <authorList>
            <person name="Goeker M."/>
        </authorList>
    </citation>
    <scope>NUCLEOTIDE SEQUENCE [LARGE SCALE GENOMIC DNA]</scope>
    <source>
        <strain evidence="3 4">DSM 100231</strain>
    </source>
</reference>
<organism evidence="3 4">
    <name type="scientific">Pontibacter virosus</name>
    <dbReference type="NCBI Taxonomy" id="1765052"/>
    <lineage>
        <taxon>Bacteria</taxon>
        <taxon>Pseudomonadati</taxon>
        <taxon>Bacteroidota</taxon>
        <taxon>Cytophagia</taxon>
        <taxon>Cytophagales</taxon>
        <taxon>Hymenobacteraceae</taxon>
        <taxon>Pontibacter</taxon>
    </lineage>
</organism>
<accession>A0A2U1AWJ1</accession>
<dbReference type="PANTHER" id="PTHR24273">
    <property type="entry name" value="FI04643P-RELATED"/>
    <property type="match status" value="1"/>
</dbReference>
<evidence type="ECO:0000313" key="3">
    <source>
        <dbReference type="EMBL" id="PVY40763.1"/>
    </source>
</evidence>
<dbReference type="InterPro" id="IPR035986">
    <property type="entry name" value="PKD_dom_sf"/>
</dbReference>
<name>A0A2U1AWJ1_9BACT</name>
<proteinExistence type="predicted"/>
<dbReference type="Gene3D" id="2.60.40.10">
    <property type="entry name" value="Immunoglobulins"/>
    <property type="match status" value="2"/>
</dbReference>
<feature type="domain" description="HYR" evidence="2">
    <location>
        <begin position="179"/>
        <end position="265"/>
    </location>
</feature>
<dbReference type="PROSITE" id="PS50825">
    <property type="entry name" value="HYR"/>
    <property type="match status" value="1"/>
</dbReference>
<dbReference type="InterPro" id="IPR003410">
    <property type="entry name" value="HYR_dom"/>
</dbReference>